<evidence type="ECO:0000256" key="2">
    <source>
        <dbReference type="SAM" id="SignalP"/>
    </source>
</evidence>
<dbReference type="Proteomes" id="UP001152876">
    <property type="component" value="Unassembled WGS sequence"/>
</dbReference>
<dbReference type="Pfam" id="PF11776">
    <property type="entry name" value="RcnB"/>
    <property type="match status" value="1"/>
</dbReference>
<accession>A0A9X4S962</accession>
<keyword evidence="4" id="KW-1185">Reference proteome</keyword>
<protein>
    <submittedName>
        <fullName evidence="3">Integral membrane protein-like protein</fullName>
    </submittedName>
</protein>
<dbReference type="OrthoDB" id="6687316at2"/>
<evidence type="ECO:0000313" key="3">
    <source>
        <dbReference type="EMBL" id="MDG5976295.1"/>
    </source>
</evidence>
<dbReference type="EMBL" id="AOGK01000011">
    <property type="protein sequence ID" value="MDG5976295.1"/>
    <property type="molecule type" value="Genomic_DNA"/>
</dbReference>
<proteinExistence type="predicted"/>
<evidence type="ECO:0000256" key="1">
    <source>
        <dbReference type="SAM" id="MobiDB-lite"/>
    </source>
</evidence>
<feature type="chain" id="PRO_5040854365" evidence="2">
    <location>
        <begin position="25"/>
        <end position="161"/>
    </location>
</feature>
<comment type="caution">
    <text evidence="3">The sequence shown here is derived from an EMBL/GenBank/DDBJ whole genome shotgun (WGS) entry which is preliminary data.</text>
</comment>
<dbReference type="InterPro" id="IPR024572">
    <property type="entry name" value="RcnB"/>
</dbReference>
<feature type="compositionally biased region" description="Basic and acidic residues" evidence="1">
    <location>
        <begin position="25"/>
        <end position="62"/>
    </location>
</feature>
<organism evidence="3 4">
    <name type="scientific">Hydrogenophaga taeniospiralis CCUG 15921</name>
    <dbReference type="NCBI Taxonomy" id="1281780"/>
    <lineage>
        <taxon>Bacteria</taxon>
        <taxon>Pseudomonadati</taxon>
        <taxon>Pseudomonadota</taxon>
        <taxon>Betaproteobacteria</taxon>
        <taxon>Burkholderiales</taxon>
        <taxon>Comamonadaceae</taxon>
        <taxon>Hydrogenophaga</taxon>
    </lineage>
</organism>
<feature type="signal peptide" evidence="2">
    <location>
        <begin position="1"/>
        <end position="24"/>
    </location>
</feature>
<keyword evidence="2" id="KW-0732">Signal</keyword>
<dbReference type="AlphaFoldDB" id="A0A9X4S962"/>
<name>A0A9X4S962_9BURK</name>
<sequence length="161" mass="19726">MKTRTFVAAALAVTLGLSALPSFAQHDDRRGNNREELIQKHQRQADRRDDRRDDRFERRDDRRDDRFERRDERFERRHDRRDARNHYYRDGHRYYYSARGPEFRRGRYIPREYRHRQYVVVNHRVHHLYAPPRGHQWVQVGTDYVLIAVATGLIAHIILNH</sequence>
<dbReference type="RefSeq" id="WP_068174037.1">
    <property type="nucleotide sequence ID" value="NZ_AOGK01000011.1"/>
</dbReference>
<evidence type="ECO:0000313" key="4">
    <source>
        <dbReference type="Proteomes" id="UP001152876"/>
    </source>
</evidence>
<dbReference type="Gene3D" id="3.10.450.160">
    <property type="entry name" value="inner membrane protein cigr"/>
    <property type="match status" value="1"/>
</dbReference>
<feature type="region of interest" description="Disordered" evidence="1">
    <location>
        <begin position="24"/>
        <end position="62"/>
    </location>
</feature>
<reference evidence="3" key="1">
    <citation type="submission" date="2013-01" db="EMBL/GenBank/DDBJ databases">
        <title>Genome draft of Hydrogenophaga taeniospiralis 2K1.</title>
        <authorList>
            <person name="Gomila M."/>
            <person name="Lalucat J."/>
        </authorList>
    </citation>
    <scope>NUCLEOTIDE SEQUENCE</scope>
    <source>
        <strain evidence="3">CCUG 15921</strain>
    </source>
</reference>
<gene>
    <name evidence="3" type="ORF">H010_13606</name>
</gene>